<feature type="transmembrane region" description="Helical" evidence="1">
    <location>
        <begin position="168"/>
        <end position="188"/>
    </location>
</feature>
<dbReference type="Proteomes" id="UP000219465">
    <property type="component" value="Unassembled WGS sequence"/>
</dbReference>
<name>A0A286HRT2_9HYPH</name>
<keyword evidence="1" id="KW-0812">Transmembrane</keyword>
<keyword evidence="3" id="KW-0645">Protease</keyword>
<dbReference type="EMBL" id="OCPC01000001">
    <property type="protein sequence ID" value="SOE10540.1"/>
    <property type="molecule type" value="Genomic_DNA"/>
</dbReference>
<feature type="transmembrane region" description="Helical" evidence="1">
    <location>
        <begin position="195"/>
        <end position="217"/>
    </location>
</feature>
<gene>
    <name evidence="3" type="ORF">SAMN05877838_0782</name>
</gene>
<dbReference type="PANTHER" id="PTHR35797:SF1">
    <property type="entry name" value="PROTEASE"/>
    <property type="match status" value="1"/>
</dbReference>
<evidence type="ECO:0000256" key="1">
    <source>
        <dbReference type="SAM" id="Phobius"/>
    </source>
</evidence>
<reference evidence="4" key="1">
    <citation type="submission" date="2017-08" db="EMBL/GenBank/DDBJ databases">
        <authorList>
            <person name="Varghese N."/>
            <person name="Submissions S."/>
        </authorList>
    </citation>
    <scope>NUCLEOTIDE SEQUENCE [LARGE SCALE GENOMIC DNA]</scope>
    <source>
        <strain evidence="4">KCTC 23107</strain>
    </source>
</reference>
<proteinExistence type="predicted"/>
<keyword evidence="1" id="KW-1133">Transmembrane helix</keyword>
<feature type="transmembrane region" description="Helical" evidence="1">
    <location>
        <begin position="138"/>
        <end position="156"/>
    </location>
</feature>
<dbReference type="PANTHER" id="PTHR35797">
    <property type="entry name" value="PROTEASE-RELATED"/>
    <property type="match status" value="1"/>
</dbReference>
<evidence type="ECO:0000313" key="4">
    <source>
        <dbReference type="Proteomes" id="UP000219465"/>
    </source>
</evidence>
<feature type="transmembrane region" description="Helical" evidence="1">
    <location>
        <begin position="76"/>
        <end position="95"/>
    </location>
</feature>
<feature type="domain" description="CAAX prenyl protease 2/Lysostaphin resistance protein A-like" evidence="2">
    <location>
        <begin position="107"/>
        <end position="207"/>
    </location>
</feature>
<keyword evidence="1" id="KW-0472">Membrane</keyword>
<protein>
    <submittedName>
        <fullName evidence="3">CAAX prenyl protease-like protein</fullName>
    </submittedName>
</protein>
<dbReference type="Pfam" id="PF02517">
    <property type="entry name" value="Rce1-like"/>
    <property type="match status" value="1"/>
</dbReference>
<evidence type="ECO:0000259" key="2">
    <source>
        <dbReference type="Pfam" id="PF02517"/>
    </source>
</evidence>
<evidence type="ECO:0000313" key="3">
    <source>
        <dbReference type="EMBL" id="SOE10540.1"/>
    </source>
</evidence>
<sequence length="258" mass="27784">MMLIAFASLTFGISLAGFACIALLPAARSPATLVGLPFWLIMVWGPSLAAILLSLRSDELTPLLGRAVRISTVPTEVWGLVAAPLVLLMVMKLFAPQDPTSLRFGTAVLMVVFNLVLGPLGEELGWRGLMQEDLASHLGWLEASLLVGIVWFAWHLPLWTIDSPHAQVSLPLFAIHCLLYSIIIGAAYHISGGSILPAILLHLNFNLAANWAVFAGYRDPDAWFSASALPYALIGVAAAVLVYLKTGESGLRWLQFSG</sequence>
<dbReference type="OrthoDB" id="3693644at2"/>
<accession>A0A286HRT2</accession>
<organism evidence="3 4">
    <name type="scientific">Hoeflea halophila</name>
    <dbReference type="NCBI Taxonomy" id="714899"/>
    <lineage>
        <taxon>Bacteria</taxon>
        <taxon>Pseudomonadati</taxon>
        <taxon>Pseudomonadota</taxon>
        <taxon>Alphaproteobacteria</taxon>
        <taxon>Hyphomicrobiales</taxon>
        <taxon>Rhizobiaceae</taxon>
        <taxon>Hoeflea</taxon>
    </lineage>
</organism>
<feature type="transmembrane region" description="Helical" evidence="1">
    <location>
        <begin position="101"/>
        <end position="117"/>
    </location>
</feature>
<dbReference type="AlphaFoldDB" id="A0A286HRT2"/>
<feature type="transmembrane region" description="Helical" evidence="1">
    <location>
        <begin position="36"/>
        <end position="55"/>
    </location>
</feature>
<dbReference type="RefSeq" id="WP_097105227.1">
    <property type="nucleotide sequence ID" value="NZ_OCPC01000001.1"/>
</dbReference>
<dbReference type="GO" id="GO:0004175">
    <property type="term" value="F:endopeptidase activity"/>
    <property type="evidence" value="ECO:0007669"/>
    <property type="project" value="UniProtKB-ARBA"/>
</dbReference>
<dbReference type="GO" id="GO:0080120">
    <property type="term" value="P:CAAX-box protein maturation"/>
    <property type="evidence" value="ECO:0007669"/>
    <property type="project" value="UniProtKB-ARBA"/>
</dbReference>
<dbReference type="InterPro" id="IPR042150">
    <property type="entry name" value="MmRce1-like"/>
</dbReference>
<keyword evidence="4" id="KW-1185">Reference proteome</keyword>
<dbReference type="InterPro" id="IPR003675">
    <property type="entry name" value="Rce1/LyrA-like_dom"/>
</dbReference>
<keyword evidence="3" id="KW-0378">Hydrolase</keyword>
<dbReference type="GO" id="GO:0006508">
    <property type="term" value="P:proteolysis"/>
    <property type="evidence" value="ECO:0007669"/>
    <property type="project" value="UniProtKB-KW"/>
</dbReference>
<feature type="transmembrane region" description="Helical" evidence="1">
    <location>
        <begin position="223"/>
        <end position="244"/>
    </location>
</feature>